<dbReference type="AlphaFoldDB" id="A0A926I6F6"/>
<evidence type="ECO:0000256" key="10">
    <source>
        <dbReference type="ARBA" id="ARBA00022989"/>
    </source>
</evidence>
<feature type="transmembrane region" description="Helical" evidence="13">
    <location>
        <begin position="174"/>
        <end position="193"/>
    </location>
</feature>
<evidence type="ECO:0000256" key="6">
    <source>
        <dbReference type="ARBA" id="ARBA00022692"/>
    </source>
</evidence>
<dbReference type="GO" id="GO:0006508">
    <property type="term" value="P:proteolysis"/>
    <property type="evidence" value="ECO:0007669"/>
    <property type="project" value="UniProtKB-KW"/>
</dbReference>
<evidence type="ECO:0000256" key="13">
    <source>
        <dbReference type="SAM" id="Phobius"/>
    </source>
</evidence>
<evidence type="ECO:0000256" key="8">
    <source>
        <dbReference type="ARBA" id="ARBA00022801"/>
    </source>
</evidence>
<comment type="cofactor">
    <cofactor evidence="1">
        <name>Zn(2+)</name>
        <dbReference type="ChEBI" id="CHEBI:29105"/>
    </cofactor>
</comment>
<dbReference type="GO" id="GO:0005886">
    <property type="term" value="C:plasma membrane"/>
    <property type="evidence" value="ECO:0007669"/>
    <property type="project" value="UniProtKB-SubCell"/>
</dbReference>
<dbReference type="InterPro" id="IPR052348">
    <property type="entry name" value="Metallopeptidase_M50B"/>
</dbReference>
<keyword evidence="8" id="KW-0378">Hydrolase</keyword>
<evidence type="ECO:0000313" key="16">
    <source>
        <dbReference type="Proteomes" id="UP000610760"/>
    </source>
</evidence>
<comment type="caution">
    <text evidence="15">The sequence shown here is derived from an EMBL/GenBank/DDBJ whole genome shotgun (WGS) entry which is preliminary data.</text>
</comment>
<dbReference type="CDD" id="cd06158">
    <property type="entry name" value="S2P-M50_like_1"/>
    <property type="match status" value="1"/>
</dbReference>
<evidence type="ECO:0000256" key="7">
    <source>
        <dbReference type="ARBA" id="ARBA00022723"/>
    </source>
</evidence>
<keyword evidence="7" id="KW-0479">Metal-binding</keyword>
<evidence type="ECO:0000256" key="9">
    <source>
        <dbReference type="ARBA" id="ARBA00022833"/>
    </source>
</evidence>
<evidence type="ECO:0000256" key="4">
    <source>
        <dbReference type="ARBA" id="ARBA00022475"/>
    </source>
</evidence>
<keyword evidence="16" id="KW-1185">Reference proteome</keyword>
<keyword evidence="12 13" id="KW-0472">Membrane</keyword>
<feature type="transmembrane region" description="Helical" evidence="13">
    <location>
        <begin position="52"/>
        <end position="69"/>
    </location>
</feature>
<evidence type="ECO:0000256" key="3">
    <source>
        <dbReference type="ARBA" id="ARBA00007931"/>
    </source>
</evidence>
<sequence length="226" mass="25548">MSSERLFTMFVSVIAMLTALPFHEYAHAWAANKMGDPTAKYQGRLTLNPFRHLDLFGSICMVLFGFGWAKPVPINPYNFKNPKTGMALSALAGPMSNVVYAFAAMILYKILWYPAMMVDQSTFWGFFLYYVVQILWIIVSLNVGLAVFNLLPVPPLDGSRILNIILPERIYFKVMQYERVIMFAIIALLFVGVLDRPLIYLRGLLVNGLDFLTGFVDIIARAIMGV</sequence>
<feature type="transmembrane region" description="Helical" evidence="13">
    <location>
        <begin position="199"/>
        <end position="220"/>
    </location>
</feature>
<dbReference type="PANTHER" id="PTHR35864">
    <property type="entry name" value="ZINC METALLOPROTEASE MJ0611-RELATED"/>
    <property type="match status" value="1"/>
</dbReference>
<dbReference type="Pfam" id="PF02163">
    <property type="entry name" value="Peptidase_M50"/>
    <property type="match status" value="1"/>
</dbReference>
<feature type="transmembrane region" description="Helical" evidence="13">
    <location>
        <begin position="90"/>
        <end position="115"/>
    </location>
</feature>
<name>A0A926I6F6_9FIRM</name>
<organism evidence="15 16">
    <name type="scientific">Fumia xinanensis</name>
    <dbReference type="NCBI Taxonomy" id="2763659"/>
    <lineage>
        <taxon>Bacteria</taxon>
        <taxon>Bacillati</taxon>
        <taxon>Bacillota</taxon>
        <taxon>Clostridia</taxon>
        <taxon>Eubacteriales</taxon>
        <taxon>Oscillospiraceae</taxon>
        <taxon>Fumia</taxon>
    </lineage>
</organism>
<evidence type="ECO:0000256" key="11">
    <source>
        <dbReference type="ARBA" id="ARBA00023049"/>
    </source>
</evidence>
<keyword evidence="5 15" id="KW-0645">Protease</keyword>
<comment type="similarity">
    <text evidence="3">Belongs to the peptidase M50B family.</text>
</comment>
<dbReference type="PANTHER" id="PTHR35864:SF1">
    <property type="entry name" value="ZINC METALLOPROTEASE YWHC-RELATED"/>
    <property type="match status" value="1"/>
</dbReference>
<evidence type="ECO:0000313" key="15">
    <source>
        <dbReference type="EMBL" id="MBC8559845.1"/>
    </source>
</evidence>
<comment type="subcellular location">
    <subcellularLocation>
        <location evidence="2">Cell membrane</location>
        <topology evidence="2">Multi-pass membrane protein</topology>
    </subcellularLocation>
</comment>
<keyword evidence="11" id="KW-0482">Metalloprotease</keyword>
<dbReference type="InterPro" id="IPR008915">
    <property type="entry name" value="Peptidase_M50"/>
</dbReference>
<proteinExistence type="inferred from homology"/>
<dbReference type="InterPro" id="IPR044537">
    <property type="entry name" value="Rip2-like"/>
</dbReference>
<evidence type="ECO:0000259" key="14">
    <source>
        <dbReference type="Pfam" id="PF02163"/>
    </source>
</evidence>
<gene>
    <name evidence="15" type="ORF">H8710_07165</name>
</gene>
<keyword evidence="6 13" id="KW-0812">Transmembrane</keyword>
<keyword evidence="4" id="KW-1003">Cell membrane</keyword>
<keyword evidence="9" id="KW-0862">Zinc</keyword>
<evidence type="ECO:0000256" key="12">
    <source>
        <dbReference type="ARBA" id="ARBA00023136"/>
    </source>
</evidence>
<dbReference type="EMBL" id="JACRSV010000002">
    <property type="protein sequence ID" value="MBC8559845.1"/>
    <property type="molecule type" value="Genomic_DNA"/>
</dbReference>
<protein>
    <submittedName>
        <fullName evidence="15">Site-2 protease family protein</fullName>
    </submittedName>
</protein>
<evidence type="ECO:0000256" key="1">
    <source>
        <dbReference type="ARBA" id="ARBA00001947"/>
    </source>
</evidence>
<keyword evidence="10 13" id="KW-1133">Transmembrane helix</keyword>
<evidence type="ECO:0000256" key="2">
    <source>
        <dbReference type="ARBA" id="ARBA00004651"/>
    </source>
</evidence>
<dbReference type="GO" id="GO:0008237">
    <property type="term" value="F:metallopeptidase activity"/>
    <property type="evidence" value="ECO:0007669"/>
    <property type="project" value="UniProtKB-KW"/>
</dbReference>
<dbReference type="Proteomes" id="UP000610760">
    <property type="component" value="Unassembled WGS sequence"/>
</dbReference>
<dbReference type="GO" id="GO:0046872">
    <property type="term" value="F:metal ion binding"/>
    <property type="evidence" value="ECO:0007669"/>
    <property type="project" value="UniProtKB-KW"/>
</dbReference>
<evidence type="ECO:0000256" key="5">
    <source>
        <dbReference type="ARBA" id="ARBA00022670"/>
    </source>
</evidence>
<feature type="transmembrane region" description="Helical" evidence="13">
    <location>
        <begin position="127"/>
        <end position="153"/>
    </location>
</feature>
<feature type="domain" description="Peptidase M50" evidence="14">
    <location>
        <begin position="13"/>
        <end position="190"/>
    </location>
</feature>
<accession>A0A926I6F6</accession>
<reference evidence="15" key="1">
    <citation type="submission" date="2020-08" db="EMBL/GenBank/DDBJ databases">
        <title>Genome public.</title>
        <authorList>
            <person name="Liu C."/>
            <person name="Sun Q."/>
        </authorList>
    </citation>
    <scope>NUCLEOTIDE SEQUENCE</scope>
    <source>
        <strain evidence="15">NSJ-33</strain>
    </source>
</reference>